<comment type="caution">
    <text evidence="2">The sequence shown here is derived from an EMBL/GenBank/DDBJ whole genome shotgun (WGS) entry which is preliminary data.</text>
</comment>
<evidence type="ECO:0000313" key="2">
    <source>
        <dbReference type="EMBL" id="KRK71664.1"/>
    </source>
</evidence>
<name>A0A0R1JJM8_9LACO</name>
<dbReference type="Gene3D" id="3.60.21.10">
    <property type="match status" value="1"/>
</dbReference>
<proteinExistence type="predicted"/>
<evidence type="ECO:0000313" key="3">
    <source>
        <dbReference type="Proteomes" id="UP000051804"/>
    </source>
</evidence>
<dbReference type="SUPFAM" id="SSF56300">
    <property type="entry name" value="Metallo-dependent phosphatases"/>
    <property type="match status" value="1"/>
</dbReference>
<keyword evidence="2" id="KW-0378">Hydrolase</keyword>
<dbReference type="STRING" id="1291734.FD02_GL001904"/>
<dbReference type="AlphaFoldDB" id="A0A0R1JJM8"/>
<dbReference type="Pfam" id="PF00149">
    <property type="entry name" value="Metallophos"/>
    <property type="match status" value="1"/>
</dbReference>
<dbReference type="InterPro" id="IPR022302">
    <property type="entry name" value="Phosphoesterase_putative"/>
</dbReference>
<reference evidence="2 3" key="1">
    <citation type="journal article" date="2015" name="Genome Announc.">
        <title>Expanding the biotechnology potential of lactobacilli through comparative genomics of 213 strains and associated genera.</title>
        <authorList>
            <person name="Sun Z."/>
            <person name="Harris H.M."/>
            <person name="McCann A."/>
            <person name="Guo C."/>
            <person name="Argimon S."/>
            <person name="Zhang W."/>
            <person name="Yang X."/>
            <person name="Jeffery I.B."/>
            <person name="Cooney J.C."/>
            <person name="Kagawa T.F."/>
            <person name="Liu W."/>
            <person name="Song Y."/>
            <person name="Salvetti E."/>
            <person name="Wrobel A."/>
            <person name="Rasinkangas P."/>
            <person name="Parkhill J."/>
            <person name="Rea M.C."/>
            <person name="O'Sullivan O."/>
            <person name="Ritari J."/>
            <person name="Douillard F.P."/>
            <person name="Paul Ross R."/>
            <person name="Yang R."/>
            <person name="Briner A.E."/>
            <person name="Felis G.E."/>
            <person name="de Vos W.M."/>
            <person name="Barrangou R."/>
            <person name="Klaenhammer T.R."/>
            <person name="Caufield P.W."/>
            <person name="Cui Y."/>
            <person name="Zhang H."/>
            <person name="O'Toole P.W."/>
        </authorList>
    </citation>
    <scope>NUCLEOTIDE SEQUENCE [LARGE SCALE GENOMIC DNA]</scope>
    <source>
        <strain evidence="2 3">JCM 17158</strain>
    </source>
</reference>
<dbReference type="InterPro" id="IPR029052">
    <property type="entry name" value="Metallo-depent_PP-like"/>
</dbReference>
<organism evidence="2 3">
    <name type="scientific">Lacticaseibacillus nasuensis JCM 17158</name>
    <dbReference type="NCBI Taxonomy" id="1291734"/>
    <lineage>
        <taxon>Bacteria</taxon>
        <taxon>Bacillati</taxon>
        <taxon>Bacillota</taxon>
        <taxon>Bacilli</taxon>
        <taxon>Lactobacillales</taxon>
        <taxon>Lactobacillaceae</taxon>
        <taxon>Lacticaseibacillus</taxon>
    </lineage>
</organism>
<dbReference type="InterPro" id="IPR004843">
    <property type="entry name" value="Calcineurin-like_PHP"/>
</dbReference>
<dbReference type="Proteomes" id="UP000051804">
    <property type="component" value="Unassembled WGS sequence"/>
</dbReference>
<dbReference type="GO" id="GO:0016787">
    <property type="term" value="F:hydrolase activity"/>
    <property type="evidence" value="ECO:0007669"/>
    <property type="project" value="UniProtKB-KW"/>
</dbReference>
<gene>
    <name evidence="2" type="ORF">FD02_GL001904</name>
</gene>
<dbReference type="NCBIfam" id="TIGR03729">
    <property type="entry name" value="acc_ester"/>
    <property type="match status" value="1"/>
</dbReference>
<protein>
    <submittedName>
        <fullName evidence="2">Phosphohydrolase</fullName>
    </submittedName>
</protein>
<evidence type="ECO:0000259" key="1">
    <source>
        <dbReference type="Pfam" id="PF00149"/>
    </source>
</evidence>
<accession>A0A0R1JJM8</accession>
<sequence>MSMKIAVSTDNHFDVSRIDPQEAVSRQAAYLRAQHVAVYVNGGDTFNDFTQTLRYFQELQRLVGPRTQVRFIAGNHDLVKGISYVGAQSALSPLYLHEQTLTLPGTDTVIIGNNGWYDYTLAPAALRAHKTPADFEQWKQAYWIDRNIDSPVGDQAREARVLATTEHALQAAAGKRVIYVTHFVPTQQLMGAIPDKARWQMVTALMGSARLGELLERYHVADVVFGHLHRRDLPLTLDHTTYHHQPMGYGLDRLMEWDSPDWFEQWTKTLVWLTA</sequence>
<feature type="domain" description="Calcineurin-like phosphoesterase" evidence="1">
    <location>
        <begin position="3"/>
        <end position="230"/>
    </location>
</feature>
<dbReference type="OrthoDB" id="113290at2"/>
<keyword evidence="3" id="KW-1185">Reference proteome</keyword>
<dbReference type="EMBL" id="AZDJ01000026">
    <property type="protein sequence ID" value="KRK71664.1"/>
    <property type="molecule type" value="Genomic_DNA"/>
</dbReference>
<dbReference type="PATRIC" id="fig|1291734.4.peg.1957"/>